<protein>
    <recommendedName>
        <fullName evidence="9">Cadherin domain-containing protein</fullName>
    </recommendedName>
</protein>
<keyword evidence="2" id="KW-0677">Repeat</keyword>
<comment type="subcellular location">
    <subcellularLocation>
        <location evidence="1">Membrane</location>
    </subcellularLocation>
</comment>
<dbReference type="PANTHER" id="PTHR24027">
    <property type="entry name" value="CADHERIN-23"/>
    <property type="match status" value="1"/>
</dbReference>
<evidence type="ECO:0000256" key="8">
    <source>
        <dbReference type="SAM" id="SignalP"/>
    </source>
</evidence>
<dbReference type="InterPro" id="IPR039808">
    <property type="entry name" value="Cadherin"/>
</dbReference>
<evidence type="ECO:0000256" key="1">
    <source>
        <dbReference type="ARBA" id="ARBA00004370"/>
    </source>
</evidence>
<sequence>MSRSFCLLLWQAALRVSCHVVTASLCMGGSNIFASVRENSPLGQLISDISIRSDPGANTVRLCLTGPNANWFYLEGRTIRLNSSASRVLDREVLGPFLIAELTCYEDDIKQSHYRILVEIQNENDNKPKFLEETIQPFSISEVAAVNSVVFTVKAVDSDGDMISYTIDQSSENACFFRIDPPNSGKVVLNKPLDYESRTHLQIIMWAQESNTEEKFNISTVLTINIEDVDDQYPHFLPCTPVSPDVPVCMNPTYSANITRKYQDSVLEFSPGPIRAKDGDRGINAPLLYTILSGDDHGRFVMDNRTGEIRLTRAVDDRQPAANFTLTVMVCQVEDWLKYSLATVLVRVLSVNSFPPLFNTTTFKGFIIQSSSPASIVSTYGNQVLQVQVFDWDFPDGVNPNIRFFLHPPSRLFQVTQEGVLIARTDKLQAFDRHILQVVARDEESGEEASASVDIEVLQRGQAVPHGAFTEQQLFGVVDSRLAGGITALILLMFLSAFLFLLLRFVRRRRPQEANVLPAIAVGKHPKVSSRSPGFIDESVSRQASSQSDSFHGRQGLYTRRQSLPPPTSCSSSAADSTSKPCLPAPSSEVSLSDPAGRCHFQTELFVVVEKPESGLYRWDRTPDVTAGLPSTGQCTEVHAGTPQCDEEFKTDQSQDT</sequence>
<keyword evidence="7" id="KW-1133">Transmembrane helix</keyword>
<keyword evidence="3 5" id="KW-0106">Calcium</keyword>
<evidence type="ECO:0000256" key="7">
    <source>
        <dbReference type="SAM" id="Phobius"/>
    </source>
</evidence>
<feature type="chain" id="PRO_5045687270" description="Cadherin domain-containing protein" evidence="8">
    <location>
        <begin position="24"/>
        <end position="657"/>
    </location>
</feature>
<dbReference type="Pfam" id="PF00028">
    <property type="entry name" value="Cadherin"/>
    <property type="match status" value="1"/>
</dbReference>
<evidence type="ECO:0000313" key="11">
    <source>
        <dbReference type="Proteomes" id="UP001352852"/>
    </source>
</evidence>
<proteinExistence type="predicted"/>
<keyword evidence="11" id="KW-1185">Reference proteome</keyword>
<accession>A0ABU7CZ41</accession>
<feature type="compositionally biased region" description="Low complexity" evidence="6">
    <location>
        <begin position="541"/>
        <end position="550"/>
    </location>
</feature>
<name>A0ABU7CZ41_9TELE</name>
<evidence type="ECO:0000259" key="9">
    <source>
        <dbReference type="PROSITE" id="PS50268"/>
    </source>
</evidence>
<dbReference type="Proteomes" id="UP001352852">
    <property type="component" value="Unassembled WGS sequence"/>
</dbReference>
<evidence type="ECO:0000256" key="6">
    <source>
        <dbReference type="SAM" id="MobiDB-lite"/>
    </source>
</evidence>
<dbReference type="EMBL" id="JAHUTJ010010020">
    <property type="protein sequence ID" value="MED6268187.1"/>
    <property type="molecule type" value="Genomic_DNA"/>
</dbReference>
<comment type="caution">
    <text evidence="10">The sequence shown here is derived from an EMBL/GenBank/DDBJ whole genome shotgun (WGS) entry which is preliminary data.</text>
</comment>
<feature type="transmembrane region" description="Helical" evidence="7">
    <location>
        <begin position="482"/>
        <end position="503"/>
    </location>
</feature>
<dbReference type="SMART" id="SM00112">
    <property type="entry name" value="CA"/>
    <property type="match status" value="3"/>
</dbReference>
<evidence type="ECO:0000313" key="10">
    <source>
        <dbReference type="EMBL" id="MED6268187.1"/>
    </source>
</evidence>
<dbReference type="SUPFAM" id="SSF49313">
    <property type="entry name" value="Cadherin-like"/>
    <property type="match status" value="3"/>
</dbReference>
<feature type="region of interest" description="Disordered" evidence="6">
    <location>
        <begin position="623"/>
        <end position="657"/>
    </location>
</feature>
<evidence type="ECO:0000256" key="4">
    <source>
        <dbReference type="ARBA" id="ARBA00023136"/>
    </source>
</evidence>
<evidence type="ECO:0000256" key="5">
    <source>
        <dbReference type="PROSITE-ProRule" id="PRU00043"/>
    </source>
</evidence>
<reference evidence="10 11" key="1">
    <citation type="submission" date="2021-06" db="EMBL/GenBank/DDBJ databases">
        <authorList>
            <person name="Palmer J.M."/>
        </authorList>
    </citation>
    <scope>NUCLEOTIDE SEQUENCE [LARGE SCALE GENOMIC DNA]</scope>
    <source>
        <strain evidence="10 11">CL_MEX2019</strain>
        <tissue evidence="10">Muscle</tissue>
    </source>
</reference>
<dbReference type="PANTHER" id="PTHR24027:SF431">
    <property type="entry name" value="CADHERIN-RELATED FAMILY MEMBER 5-LIKE ISOFORM X1"/>
    <property type="match status" value="1"/>
</dbReference>
<dbReference type="CDD" id="cd11304">
    <property type="entry name" value="Cadherin_repeat"/>
    <property type="match status" value="3"/>
</dbReference>
<keyword evidence="8" id="KW-0732">Signal</keyword>
<evidence type="ECO:0000256" key="2">
    <source>
        <dbReference type="ARBA" id="ARBA00022737"/>
    </source>
</evidence>
<feature type="domain" description="Cadherin" evidence="9">
    <location>
        <begin position="132"/>
        <end position="236"/>
    </location>
</feature>
<evidence type="ECO:0000256" key="3">
    <source>
        <dbReference type="ARBA" id="ARBA00022837"/>
    </source>
</evidence>
<dbReference type="PROSITE" id="PS50268">
    <property type="entry name" value="CADHERIN_2"/>
    <property type="match status" value="3"/>
</dbReference>
<feature type="signal peptide" evidence="8">
    <location>
        <begin position="1"/>
        <end position="23"/>
    </location>
</feature>
<feature type="domain" description="Cadherin" evidence="9">
    <location>
        <begin position="258"/>
        <end position="358"/>
    </location>
</feature>
<dbReference type="InterPro" id="IPR015919">
    <property type="entry name" value="Cadherin-like_sf"/>
</dbReference>
<dbReference type="InterPro" id="IPR002126">
    <property type="entry name" value="Cadherin-like_dom"/>
</dbReference>
<organism evidence="10 11">
    <name type="scientific">Characodon lateralis</name>
    <dbReference type="NCBI Taxonomy" id="208331"/>
    <lineage>
        <taxon>Eukaryota</taxon>
        <taxon>Metazoa</taxon>
        <taxon>Chordata</taxon>
        <taxon>Craniata</taxon>
        <taxon>Vertebrata</taxon>
        <taxon>Euteleostomi</taxon>
        <taxon>Actinopterygii</taxon>
        <taxon>Neopterygii</taxon>
        <taxon>Teleostei</taxon>
        <taxon>Neoteleostei</taxon>
        <taxon>Acanthomorphata</taxon>
        <taxon>Ovalentaria</taxon>
        <taxon>Atherinomorphae</taxon>
        <taxon>Cyprinodontiformes</taxon>
        <taxon>Goodeidae</taxon>
        <taxon>Characodon</taxon>
    </lineage>
</organism>
<feature type="domain" description="Cadherin" evidence="9">
    <location>
        <begin position="34"/>
        <end position="130"/>
    </location>
</feature>
<keyword evidence="4 7" id="KW-0472">Membrane</keyword>
<gene>
    <name evidence="10" type="ORF">CHARACLAT_019813</name>
</gene>
<feature type="region of interest" description="Disordered" evidence="6">
    <location>
        <begin position="525"/>
        <end position="594"/>
    </location>
</feature>
<keyword evidence="7" id="KW-0812">Transmembrane</keyword>
<feature type="compositionally biased region" description="Basic and acidic residues" evidence="6">
    <location>
        <begin position="647"/>
        <end position="657"/>
    </location>
</feature>
<feature type="compositionally biased region" description="Low complexity" evidence="6">
    <location>
        <begin position="569"/>
        <end position="582"/>
    </location>
</feature>
<dbReference type="Gene3D" id="2.60.40.60">
    <property type="entry name" value="Cadherins"/>
    <property type="match status" value="4"/>
</dbReference>